<dbReference type="SMART" id="SM00364">
    <property type="entry name" value="LRR_BAC"/>
    <property type="match status" value="5"/>
</dbReference>
<dbReference type="PRINTS" id="PR00019">
    <property type="entry name" value="LEURICHRPT"/>
</dbReference>
<reference evidence="4 5" key="1">
    <citation type="submission" date="2016-07" db="EMBL/GenBank/DDBJ databases">
        <title>Draft genome of the white-rot fungus Obba rivulosa 3A-2.</title>
        <authorList>
            <consortium name="DOE Joint Genome Institute"/>
            <person name="Miettinen O."/>
            <person name="Riley R."/>
            <person name="Acob R."/>
            <person name="Barry K."/>
            <person name="Cullen D."/>
            <person name="De Vries R."/>
            <person name="Hainaut M."/>
            <person name="Hatakka A."/>
            <person name="Henrissat B."/>
            <person name="Hilden K."/>
            <person name="Kuo R."/>
            <person name="Labutti K."/>
            <person name="Lipzen A."/>
            <person name="Makela M.R."/>
            <person name="Sandor L."/>
            <person name="Spatafora J.W."/>
            <person name="Grigoriev I.V."/>
            <person name="Hibbett D.S."/>
        </authorList>
    </citation>
    <scope>NUCLEOTIDE SEQUENCE [LARGE SCALE GENOMIC DNA]</scope>
    <source>
        <strain evidence="4 5">3A-2</strain>
    </source>
</reference>
<dbReference type="Pfam" id="PF13855">
    <property type="entry name" value="LRR_8"/>
    <property type="match status" value="1"/>
</dbReference>
<dbReference type="Proteomes" id="UP000250043">
    <property type="component" value="Unassembled WGS sequence"/>
</dbReference>
<evidence type="ECO:0000256" key="1">
    <source>
        <dbReference type="ARBA" id="ARBA00022614"/>
    </source>
</evidence>
<evidence type="ECO:0008006" key="6">
    <source>
        <dbReference type="Google" id="ProtNLM"/>
    </source>
</evidence>
<dbReference type="InterPro" id="IPR003591">
    <property type="entry name" value="Leu-rich_rpt_typical-subtyp"/>
</dbReference>
<organism evidence="4 5">
    <name type="scientific">Obba rivulosa</name>
    <dbReference type="NCBI Taxonomy" id="1052685"/>
    <lineage>
        <taxon>Eukaryota</taxon>
        <taxon>Fungi</taxon>
        <taxon>Dikarya</taxon>
        <taxon>Basidiomycota</taxon>
        <taxon>Agaricomycotina</taxon>
        <taxon>Agaricomycetes</taxon>
        <taxon>Polyporales</taxon>
        <taxon>Gelatoporiaceae</taxon>
        <taxon>Obba</taxon>
    </lineage>
</organism>
<feature type="compositionally biased region" description="Low complexity" evidence="3">
    <location>
        <begin position="28"/>
        <end position="54"/>
    </location>
</feature>
<evidence type="ECO:0000313" key="5">
    <source>
        <dbReference type="Proteomes" id="UP000250043"/>
    </source>
</evidence>
<dbReference type="SUPFAM" id="SSF52047">
    <property type="entry name" value="RNI-like"/>
    <property type="match status" value="1"/>
</dbReference>
<feature type="compositionally biased region" description="Polar residues" evidence="3">
    <location>
        <begin position="552"/>
        <end position="567"/>
    </location>
</feature>
<feature type="region of interest" description="Disordered" evidence="3">
    <location>
        <begin position="178"/>
        <end position="205"/>
    </location>
</feature>
<dbReference type="EMBL" id="KV722526">
    <property type="protein sequence ID" value="OCH86470.1"/>
    <property type="molecule type" value="Genomic_DNA"/>
</dbReference>
<keyword evidence="5" id="KW-1185">Reference proteome</keyword>
<feature type="compositionally biased region" description="Basic and acidic residues" evidence="3">
    <location>
        <begin position="512"/>
        <end position="521"/>
    </location>
</feature>
<accession>A0A8E2DFY1</accession>
<dbReference type="PANTHER" id="PTHR45617">
    <property type="entry name" value="LEUCINE RICH REPEAT FAMILY PROTEIN"/>
    <property type="match status" value="1"/>
</dbReference>
<protein>
    <recommendedName>
        <fullName evidence="6">L domain-like protein</fullName>
    </recommendedName>
</protein>
<evidence type="ECO:0000313" key="4">
    <source>
        <dbReference type="EMBL" id="OCH86470.1"/>
    </source>
</evidence>
<keyword evidence="2" id="KW-0677">Repeat</keyword>
<name>A0A8E2DFY1_9APHY</name>
<dbReference type="InterPro" id="IPR032675">
    <property type="entry name" value="LRR_dom_sf"/>
</dbReference>
<dbReference type="PANTHER" id="PTHR45617:SF170">
    <property type="entry name" value="MIP14966P"/>
    <property type="match status" value="1"/>
</dbReference>
<feature type="region of interest" description="Disordered" evidence="3">
    <location>
        <begin position="487"/>
        <end position="574"/>
    </location>
</feature>
<feature type="region of interest" description="Disordered" evidence="3">
    <location>
        <begin position="1"/>
        <end position="83"/>
    </location>
</feature>
<dbReference type="AlphaFoldDB" id="A0A8E2DFY1"/>
<evidence type="ECO:0000256" key="2">
    <source>
        <dbReference type="ARBA" id="ARBA00022737"/>
    </source>
</evidence>
<feature type="compositionally biased region" description="Pro residues" evidence="3">
    <location>
        <begin position="1"/>
        <end position="27"/>
    </location>
</feature>
<feature type="compositionally biased region" description="Polar residues" evidence="3">
    <location>
        <begin position="72"/>
        <end position="81"/>
    </location>
</feature>
<sequence>MSRIPPPPSSRPTQRPPPSPSRAPPSPSRAVTTASKSRAATPSSPSPSLRTRTSQKGLKATTPVARRHSPPQEESTAQRTPLSIREQIALKRAEAKKASLQPGSNGLNDAFDLGSLADALPAVTHKNSDQDLDLGRWSIKETIERARSSGSVNLASRALPCLPSALFEIHFGIKPEPLPSVPEEPPIASGSEASNTRRKGNQDGPSWYDAQDLEVLKAWSNEIVEIQHEISMFGSLKTVDLHNNQISTLPDSFADLTALITLDLSHNRLTALPTNLWALPNLITLNISHNELTALPFLAPFGLGSSPLARTTDSRGSWFVQTITRATRPLPRLTSLDVSYNHLTASSIDHGLDRDGLPPLLSKLVLSSNPLGLTTTLIRALSRLERLRELRLERAAIGDDSFPLDAFSTPSSPTPFQVFPALRILDLGETAVSRPAIESAFASPVFRHQLEFEVTAEEPHEGVLHVVLGKKVVKEAWELEAERRMKARMTRQGSATADGSQQAAGPGSGSRVRVETAKEPWEIEAEQGLLTEGARRRARAAAAAARAAETPHSPSASPATKAGSSKVSEVEKEPWEIEAERGMLTAGAQRRARAAALAASAAASNKQAAAPFRGQSPTPSPTSATFSLMSPQYYSASTETLTLPASQPPTKGTHSRSFSLAPSFGAKSTSPASSEFALAVPAPTLPLAMIVTQPLAQNLKILILKNRRNDPSFTLPDSIRGPFLPCLEELSLENCNLGDIVPISREDNTDFSALRESKPLITVLADLFPSVCTLDLSYNSLTSAAFAPDALRNLLLASPADYDGEDSSRRNGLRHLRLRGNRITELDSFQEVALSFKGNRSVPEWKIEELDLRDNEISKLPAELGLLPLDIFLVDGNVFRVPPRRVWEREGTKGLLSWLRGRVE</sequence>
<proteinExistence type="predicted"/>
<dbReference type="OrthoDB" id="1517790at2759"/>
<gene>
    <name evidence="4" type="ORF">OBBRIDRAFT_761256</name>
</gene>
<evidence type="ECO:0000256" key="3">
    <source>
        <dbReference type="SAM" id="MobiDB-lite"/>
    </source>
</evidence>
<dbReference type="InterPro" id="IPR001611">
    <property type="entry name" value="Leu-rich_rpt"/>
</dbReference>
<dbReference type="PROSITE" id="PS51450">
    <property type="entry name" value="LRR"/>
    <property type="match status" value="5"/>
</dbReference>
<dbReference type="SUPFAM" id="SSF52058">
    <property type="entry name" value="L domain-like"/>
    <property type="match status" value="1"/>
</dbReference>
<keyword evidence="1" id="KW-0433">Leucine-rich repeat</keyword>
<dbReference type="Gene3D" id="3.80.10.10">
    <property type="entry name" value="Ribonuclease Inhibitor"/>
    <property type="match status" value="3"/>
</dbReference>
<dbReference type="SMART" id="SM00369">
    <property type="entry name" value="LRR_TYP"/>
    <property type="match status" value="9"/>
</dbReference>